<evidence type="ECO:0000313" key="6">
    <source>
        <dbReference type="Proteomes" id="UP000178835"/>
    </source>
</evidence>
<dbReference type="Gene3D" id="3.90.550.10">
    <property type="entry name" value="Spore Coat Polysaccharide Biosynthesis Protein SpsA, Chain A"/>
    <property type="match status" value="1"/>
</dbReference>
<comment type="similarity">
    <text evidence="1">Belongs to the glycosyltransferase 2 family.</text>
</comment>
<comment type="caution">
    <text evidence="5">The sequence shown here is derived from an EMBL/GenBank/DDBJ whole genome shotgun (WGS) entry which is preliminary data.</text>
</comment>
<dbReference type="PANTHER" id="PTHR43179">
    <property type="entry name" value="RHAMNOSYLTRANSFERASE WBBL"/>
    <property type="match status" value="1"/>
</dbReference>
<reference evidence="5 6" key="1">
    <citation type="journal article" date="2016" name="Nat. Commun.">
        <title>Thousands of microbial genomes shed light on interconnected biogeochemical processes in an aquifer system.</title>
        <authorList>
            <person name="Anantharaman K."/>
            <person name="Brown C.T."/>
            <person name="Hug L.A."/>
            <person name="Sharon I."/>
            <person name="Castelle C.J."/>
            <person name="Probst A.J."/>
            <person name="Thomas B.C."/>
            <person name="Singh A."/>
            <person name="Wilkins M.J."/>
            <person name="Karaoz U."/>
            <person name="Brodie E.L."/>
            <person name="Williams K.H."/>
            <person name="Hubbard S.S."/>
            <person name="Banfield J.F."/>
        </authorList>
    </citation>
    <scope>NUCLEOTIDE SEQUENCE [LARGE SCALE GENOMIC DNA]</scope>
</reference>
<dbReference type="Proteomes" id="UP000178835">
    <property type="component" value="Unassembled WGS sequence"/>
</dbReference>
<dbReference type="Pfam" id="PF00535">
    <property type="entry name" value="Glycos_transf_2"/>
    <property type="match status" value="1"/>
</dbReference>
<name>A0A1G2HFA2_9BACT</name>
<evidence type="ECO:0000256" key="3">
    <source>
        <dbReference type="ARBA" id="ARBA00022679"/>
    </source>
</evidence>
<gene>
    <name evidence="5" type="ORF">A2919_01020</name>
</gene>
<dbReference type="AlphaFoldDB" id="A0A1G2HFA2"/>
<sequence length="300" mass="34453">MLNWNSVADTILCLRSLDKLDYTDASILVVDNNSTDNSVPELEMFKKNNPALDLEIIKNNENSGFAGGNNIGIDIALERGADYVLLLNNDTEVSPDFITPLLSEAEKNDKAGIITPSIFFYDERDLLWFGGKTKIEWLRMEKAISNSLFKKKIYGDLISAKVNFLTGACMFIKRKVLEEVGGFDERFFLYFEDADLSLRMQKKGWSLFWTPYSKIWHKVSATTLPSLGSPGMHYYHHRNIMLLAEKHGPLWVKFYMHIWAFLKVSKQLFKILLGRDKEISSAIIKGISDYYKRKFGKAYL</sequence>
<organism evidence="5 6">
    <name type="scientific">Candidatus Spechtbacteria bacterium RIFCSPLOWO2_01_FULL_43_12</name>
    <dbReference type="NCBI Taxonomy" id="1802162"/>
    <lineage>
        <taxon>Bacteria</taxon>
        <taxon>Candidatus Spechtiibacteriota</taxon>
    </lineage>
</organism>
<evidence type="ECO:0000313" key="5">
    <source>
        <dbReference type="EMBL" id="OGZ61167.1"/>
    </source>
</evidence>
<dbReference type="EMBL" id="MHOH01000005">
    <property type="protein sequence ID" value="OGZ61167.1"/>
    <property type="molecule type" value="Genomic_DNA"/>
</dbReference>
<proteinExistence type="inferred from homology"/>
<feature type="domain" description="Glycosyltransferase 2-like" evidence="4">
    <location>
        <begin position="13"/>
        <end position="180"/>
    </location>
</feature>
<accession>A0A1G2HFA2</accession>
<protein>
    <recommendedName>
        <fullName evidence="4">Glycosyltransferase 2-like domain-containing protein</fullName>
    </recommendedName>
</protein>
<evidence type="ECO:0000256" key="2">
    <source>
        <dbReference type="ARBA" id="ARBA00022676"/>
    </source>
</evidence>
<evidence type="ECO:0000256" key="1">
    <source>
        <dbReference type="ARBA" id="ARBA00006739"/>
    </source>
</evidence>
<dbReference type="CDD" id="cd04186">
    <property type="entry name" value="GT_2_like_c"/>
    <property type="match status" value="1"/>
</dbReference>
<dbReference type="PANTHER" id="PTHR43179:SF12">
    <property type="entry name" value="GALACTOFURANOSYLTRANSFERASE GLFT2"/>
    <property type="match status" value="1"/>
</dbReference>
<keyword evidence="2" id="KW-0328">Glycosyltransferase</keyword>
<dbReference type="SUPFAM" id="SSF53448">
    <property type="entry name" value="Nucleotide-diphospho-sugar transferases"/>
    <property type="match status" value="1"/>
</dbReference>
<dbReference type="GO" id="GO:0016757">
    <property type="term" value="F:glycosyltransferase activity"/>
    <property type="evidence" value="ECO:0007669"/>
    <property type="project" value="UniProtKB-KW"/>
</dbReference>
<dbReference type="InterPro" id="IPR029044">
    <property type="entry name" value="Nucleotide-diphossugar_trans"/>
</dbReference>
<dbReference type="InterPro" id="IPR001173">
    <property type="entry name" value="Glyco_trans_2-like"/>
</dbReference>
<evidence type="ECO:0000259" key="4">
    <source>
        <dbReference type="Pfam" id="PF00535"/>
    </source>
</evidence>
<keyword evidence="3" id="KW-0808">Transferase</keyword>